<keyword evidence="2" id="KW-0805">Transcription regulation</keyword>
<keyword evidence="4" id="KW-0804">Transcription</keyword>
<comment type="caution">
    <text evidence="6">The sequence shown here is derived from an EMBL/GenBank/DDBJ whole genome shotgun (WGS) entry which is preliminary data.</text>
</comment>
<comment type="subcellular location">
    <subcellularLocation>
        <location evidence="1">Nucleus</location>
    </subcellularLocation>
</comment>
<sequence>MALHNFDMSKILTEKDVSSKPALPTLIQDHMIPFMNGGHFLDFMAADIWGQQWPLCYCIWSNGSKKGLVFTSGWHQHVEAKGVRVGDELFFFGHQVAARADDGELKMKFMIEVKGPGLVTFNGETLTLDVEYLTRDLNLQSSASVVKPGRFRVLKQGSGSTPFAADFNPLI</sequence>
<name>A0A5C7I6N3_9ROSI</name>
<dbReference type="SUPFAM" id="SSF101936">
    <property type="entry name" value="DNA-binding pseudobarrel domain"/>
    <property type="match status" value="1"/>
</dbReference>
<dbReference type="EMBL" id="VAHF01000003">
    <property type="protein sequence ID" value="TXG65203.1"/>
    <property type="molecule type" value="Genomic_DNA"/>
</dbReference>
<dbReference type="OrthoDB" id="954231at2759"/>
<dbReference type="Gene3D" id="2.40.330.10">
    <property type="entry name" value="DNA-binding pseudobarrel domain"/>
    <property type="match status" value="1"/>
</dbReference>
<gene>
    <name evidence="6" type="ORF">EZV62_006478</name>
</gene>
<organism evidence="6 7">
    <name type="scientific">Acer yangbiense</name>
    <dbReference type="NCBI Taxonomy" id="1000413"/>
    <lineage>
        <taxon>Eukaryota</taxon>
        <taxon>Viridiplantae</taxon>
        <taxon>Streptophyta</taxon>
        <taxon>Embryophyta</taxon>
        <taxon>Tracheophyta</taxon>
        <taxon>Spermatophyta</taxon>
        <taxon>Magnoliopsida</taxon>
        <taxon>eudicotyledons</taxon>
        <taxon>Gunneridae</taxon>
        <taxon>Pentapetalae</taxon>
        <taxon>rosids</taxon>
        <taxon>malvids</taxon>
        <taxon>Sapindales</taxon>
        <taxon>Sapindaceae</taxon>
        <taxon>Hippocastanoideae</taxon>
        <taxon>Acereae</taxon>
        <taxon>Acer</taxon>
    </lineage>
</organism>
<dbReference type="InterPro" id="IPR015300">
    <property type="entry name" value="DNA-bd_pseudobarrel_sf"/>
</dbReference>
<evidence type="ECO:0000313" key="7">
    <source>
        <dbReference type="Proteomes" id="UP000323000"/>
    </source>
</evidence>
<accession>A0A5C7I6N3</accession>
<dbReference type="AlphaFoldDB" id="A0A5C7I6N3"/>
<dbReference type="CDD" id="cd10017">
    <property type="entry name" value="B3_DNA"/>
    <property type="match status" value="1"/>
</dbReference>
<evidence type="ECO:0000256" key="3">
    <source>
        <dbReference type="ARBA" id="ARBA00023125"/>
    </source>
</evidence>
<dbReference type="GO" id="GO:0003677">
    <property type="term" value="F:DNA binding"/>
    <property type="evidence" value="ECO:0007669"/>
    <property type="project" value="UniProtKB-KW"/>
</dbReference>
<dbReference type="Proteomes" id="UP000323000">
    <property type="component" value="Chromosome 3"/>
</dbReference>
<protein>
    <recommendedName>
        <fullName evidence="8">TF-B3 domain-containing protein</fullName>
    </recommendedName>
</protein>
<keyword evidence="3" id="KW-0238">DNA-binding</keyword>
<evidence type="ECO:0000256" key="4">
    <source>
        <dbReference type="ARBA" id="ARBA00023163"/>
    </source>
</evidence>
<proteinExistence type="predicted"/>
<evidence type="ECO:0000256" key="5">
    <source>
        <dbReference type="ARBA" id="ARBA00023242"/>
    </source>
</evidence>
<dbReference type="GO" id="GO:0005634">
    <property type="term" value="C:nucleus"/>
    <property type="evidence" value="ECO:0007669"/>
    <property type="project" value="UniProtKB-SubCell"/>
</dbReference>
<evidence type="ECO:0008006" key="8">
    <source>
        <dbReference type="Google" id="ProtNLM"/>
    </source>
</evidence>
<evidence type="ECO:0000256" key="1">
    <source>
        <dbReference type="ARBA" id="ARBA00004123"/>
    </source>
</evidence>
<evidence type="ECO:0000256" key="2">
    <source>
        <dbReference type="ARBA" id="ARBA00023015"/>
    </source>
</evidence>
<keyword evidence="5" id="KW-0539">Nucleus</keyword>
<keyword evidence="7" id="KW-1185">Reference proteome</keyword>
<evidence type="ECO:0000313" key="6">
    <source>
        <dbReference type="EMBL" id="TXG65203.1"/>
    </source>
</evidence>
<dbReference type="InterPro" id="IPR003340">
    <property type="entry name" value="B3_DNA-bd"/>
</dbReference>
<reference evidence="7" key="1">
    <citation type="journal article" date="2019" name="Gigascience">
        <title>De novo genome assembly of the endangered Acer yangbiense, a plant species with extremely small populations endemic to Yunnan Province, China.</title>
        <authorList>
            <person name="Yang J."/>
            <person name="Wariss H.M."/>
            <person name="Tao L."/>
            <person name="Zhang R."/>
            <person name="Yun Q."/>
            <person name="Hollingsworth P."/>
            <person name="Dao Z."/>
            <person name="Luo G."/>
            <person name="Guo H."/>
            <person name="Ma Y."/>
            <person name="Sun W."/>
        </authorList>
    </citation>
    <scope>NUCLEOTIDE SEQUENCE [LARGE SCALE GENOMIC DNA]</scope>
    <source>
        <strain evidence="7">cv. Malutang</strain>
    </source>
</reference>